<keyword evidence="1" id="KW-0150">Chloroplast</keyword>
<geneLocation type="chloroplast" evidence="1"/>
<dbReference type="EMBL" id="AY228468">
    <property type="protein sequence ID" value="ABP35423.1"/>
    <property type="molecule type" value="Genomic_DNA"/>
</dbReference>
<name>A4QM86_PINKO</name>
<reference evidence="1" key="1">
    <citation type="submission" date="2007-04" db="EMBL/GenBank/DDBJ databases">
        <authorList>
            <person name="Noh E.W."/>
            <person name="Lee J.S."/>
            <person name="Choi Y.I."/>
            <person name="Han M.S."/>
            <person name="Yi Y.S."/>
            <person name="Han S.U."/>
        </authorList>
    </citation>
    <scope>NUCLEOTIDE SEQUENCE</scope>
</reference>
<keyword evidence="1" id="KW-0934">Plastid</keyword>
<dbReference type="AlphaFoldDB" id="A4QM86"/>
<protein>
    <submittedName>
        <fullName evidence="1">ORF40p</fullName>
    </submittedName>
</protein>
<dbReference type="RefSeq" id="YP_001152179.1">
    <property type="nucleotide sequence ID" value="NC_004677.2"/>
</dbReference>
<accession>A4QM86</accession>
<proteinExistence type="predicted"/>
<sequence length="40" mass="4699">METKCFMVQKCRIPSQSSFVRTLRSQFSSLDRAFSSCRYS</sequence>
<dbReference type="GeneID" id="5048554"/>
<organism evidence="1">
    <name type="scientific">Pinus koraiensis</name>
    <name type="common">Korean pine</name>
    <dbReference type="NCBI Taxonomy" id="88728"/>
    <lineage>
        <taxon>Eukaryota</taxon>
        <taxon>Viridiplantae</taxon>
        <taxon>Streptophyta</taxon>
        <taxon>Embryophyta</taxon>
        <taxon>Tracheophyta</taxon>
        <taxon>Spermatophyta</taxon>
        <taxon>Pinopsida</taxon>
        <taxon>Pinidae</taxon>
        <taxon>Conifers I</taxon>
        <taxon>Pinales</taxon>
        <taxon>Pinaceae</taxon>
        <taxon>Pinus</taxon>
        <taxon>Pinus subgen. Strobus</taxon>
    </lineage>
</organism>
<evidence type="ECO:0000313" key="1">
    <source>
        <dbReference type="EMBL" id="ABP35423.1"/>
    </source>
</evidence>